<proteinExistence type="predicted"/>
<accession>A0A222EQN3</accession>
<reference evidence="2 3" key="1">
    <citation type="submission" date="2017-07" db="EMBL/GenBank/DDBJ databases">
        <title>Complete genome sequence of Spiroplasma corruscae EC-1 (DSM 19793).</title>
        <authorList>
            <person name="Tsai Y.-M."/>
            <person name="Lo W.-S."/>
            <person name="Kuo C.-H."/>
        </authorList>
    </citation>
    <scope>NUCLEOTIDE SEQUENCE [LARGE SCALE GENOMIC DNA]</scope>
    <source>
        <strain evidence="2 3">EC-1</strain>
    </source>
</reference>
<dbReference type="PROSITE" id="PS51257">
    <property type="entry name" value="PROKAR_LIPOPROTEIN"/>
    <property type="match status" value="1"/>
</dbReference>
<keyword evidence="3" id="KW-1185">Reference proteome</keyword>
<gene>
    <name evidence="2" type="ORF">SCORR_v1c07810</name>
</gene>
<feature type="chain" id="PRO_5013188769" description="Lipoprotein" evidence="1">
    <location>
        <begin position="23"/>
        <end position="689"/>
    </location>
</feature>
<dbReference type="RefSeq" id="WP_094049395.1">
    <property type="nucleotide sequence ID" value="NZ_CP022535.1"/>
</dbReference>
<organism evidence="2 3">
    <name type="scientific">Spiroplasma corruscae</name>
    <dbReference type="NCBI Taxonomy" id="216934"/>
    <lineage>
        <taxon>Bacteria</taxon>
        <taxon>Bacillati</taxon>
        <taxon>Mycoplasmatota</taxon>
        <taxon>Mollicutes</taxon>
        <taxon>Entomoplasmatales</taxon>
        <taxon>Spiroplasmataceae</taxon>
        <taxon>Spiroplasma</taxon>
    </lineage>
</organism>
<dbReference type="KEGG" id="scou:SCORR_v1c07810"/>
<feature type="signal peptide" evidence="1">
    <location>
        <begin position="1"/>
        <end position="22"/>
    </location>
</feature>
<evidence type="ECO:0000256" key="1">
    <source>
        <dbReference type="SAM" id="SignalP"/>
    </source>
</evidence>
<evidence type="ECO:0000313" key="3">
    <source>
        <dbReference type="Proteomes" id="UP000203229"/>
    </source>
</evidence>
<sequence length="689" mass="78793">MKKILKILFSITPLAFSSTLVSCGSNDNVNSANNGNVDGNGSDNNSGNNGASTVLLDLLKEEVNDAINKNLQLAVNNLYQLDKLNDNLQSTLSNEFLKYDKLKNYDGKSLTDTVVLSDVEKVQLIEDVRKLINFSKITEDVMKVYKKEVYKVYSLTGNDTDLFTLNINYNSVAIAFTSGEIKAANVLFDYNFDLYYKDSTNKKNKLSFNQRFLYGLTTNADLGSYVEKLSKSLKYDSLLDTSNFKDAFAISSAKLFDNDSRRYTGYIDESTYSGLLKNYINKNSAIGLIINGINDYMDNKTFKVELKNIDEGLFNNYYSVNKLGSEKAYLESMGTKDKNPVVWKSDDNKKIEGKNFSSQELYDYFFRENNILEQDTGTIGDVSGSTINKYIYDISKDSITSNLKYLYDKEVETISNLKDGGFELKDLQNNSNLYNNIKLGFLNIKNLTITLNSDFSQQLPQFDVLTSFKVTEKSESSFSNLAKETLSQDFFDKSNLFAYVYYNSRDGVKAMKAIFDFKEDTINERAQGIGKQPNFGTKGLSLTTFSGDSTKKGLSINKNLWDTFDLNVRDNSAAVNAKKMLNNLSLRNDSQVEYLNYMKTAGAQENYEWDFQGFNYMNLEYAPKDYSYRGFYLKYPSPFTNWEDYFYGNLKFNFINLSYVIDKNIYPNQKAEDVPKYYYRLNVVGQYYY</sequence>
<evidence type="ECO:0000313" key="2">
    <source>
        <dbReference type="EMBL" id="ASP28553.1"/>
    </source>
</evidence>
<dbReference type="OrthoDB" id="389348at2"/>
<dbReference type="Proteomes" id="UP000203229">
    <property type="component" value="Chromosome"/>
</dbReference>
<evidence type="ECO:0008006" key="4">
    <source>
        <dbReference type="Google" id="ProtNLM"/>
    </source>
</evidence>
<dbReference type="AlphaFoldDB" id="A0A222EQN3"/>
<name>A0A222EQN3_9MOLU</name>
<protein>
    <recommendedName>
        <fullName evidence="4">Lipoprotein</fullName>
    </recommendedName>
</protein>
<dbReference type="EMBL" id="CP022535">
    <property type="protein sequence ID" value="ASP28553.1"/>
    <property type="molecule type" value="Genomic_DNA"/>
</dbReference>
<keyword evidence="1" id="KW-0732">Signal</keyword>